<organism evidence="2 3">
    <name type="scientific">Corchorus olitorius</name>
    <dbReference type="NCBI Taxonomy" id="93759"/>
    <lineage>
        <taxon>Eukaryota</taxon>
        <taxon>Viridiplantae</taxon>
        <taxon>Streptophyta</taxon>
        <taxon>Embryophyta</taxon>
        <taxon>Tracheophyta</taxon>
        <taxon>Spermatophyta</taxon>
        <taxon>Magnoliopsida</taxon>
        <taxon>eudicotyledons</taxon>
        <taxon>Gunneridae</taxon>
        <taxon>Pentapetalae</taxon>
        <taxon>rosids</taxon>
        <taxon>malvids</taxon>
        <taxon>Malvales</taxon>
        <taxon>Malvaceae</taxon>
        <taxon>Grewioideae</taxon>
        <taxon>Apeibeae</taxon>
        <taxon>Corchorus</taxon>
    </lineage>
</organism>
<name>A0A1R3IFX4_9ROSI</name>
<feature type="region of interest" description="Disordered" evidence="1">
    <location>
        <begin position="33"/>
        <end position="61"/>
    </location>
</feature>
<accession>A0A1R3IFX4</accession>
<dbReference type="Proteomes" id="UP000187203">
    <property type="component" value="Unassembled WGS sequence"/>
</dbReference>
<feature type="compositionally biased region" description="Low complexity" evidence="1">
    <location>
        <begin position="37"/>
        <end position="46"/>
    </location>
</feature>
<comment type="caution">
    <text evidence="2">The sequence shown here is derived from an EMBL/GenBank/DDBJ whole genome shotgun (WGS) entry which is preliminary data.</text>
</comment>
<sequence>MLSNSDSGGFHRQVGSKLWGFTLLFPHCQLVGSIGGNNNPTRRPPNQSENDEKMQGEAVLL</sequence>
<dbReference type="AlphaFoldDB" id="A0A1R3IFX4"/>
<gene>
    <name evidence="2" type="ORF">COLO4_23576</name>
</gene>
<evidence type="ECO:0000313" key="3">
    <source>
        <dbReference type="Proteomes" id="UP000187203"/>
    </source>
</evidence>
<evidence type="ECO:0000313" key="2">
    <source>
        <dbReference type="EMBL" id="OMO81474.1"/>
    </source>
</evidence>
<dbReference type="EMBL" id="AWUE01018270">
    <property type="protein sequence ID" value="OMO81474.1"/>
    <property type="molecule type" value="Genomic_DNA"/>
</dbReference>
<protein>
    <submittedName>
        <fullName evidence="2">Uncharacterized protein</fullName>
    </submittedName>
</protein>
<proteinExistence type="predicted"/>
<evidence type="ECO:0000256" key="1">
    <source>
        <dbReference type="SAM" id="MobiDB-lite"/>
    </source>
</evidence>
<reference evidence="3" key="1">
    <citation type="submission" date="2013-09" db="EMBL/GenBank/DDBJ databases">
        <title>Corchorus olitorius genome sequencing.</title>
        <authorList>
            <person name="Alam M."/>
            <person name="Haque M.S."/>
            <person name="Islam M.S."/>
            <person name="Emdad E.M."/>
            <person name="Islam M.M."/>
            <person name="Ahmed B."/>
            <person name="Halim A."/>
            <person name="Hossen Q.M.M."/>
            <person name="Hossain M.Z."/>
            <person name="Ahmed R."/>
            <person name="Khan M.M."/>
            <person name="Islam R."/>
            <person name="Rashid M.M."/>
            <person name="Khan S.A."/>
            <person name="Rahman M.S."/>
            <person name="Alam M."/>
            <person name="Yahiya A.S."/>
            <person name="Khan M.S."/>
            <person name="Azam M.S."/>
            <person name="Haque T."/>
            <person name="Lashkar M.Z.H."/>
            <person name="Akhand A.I."/>
            <person name="Morshed G."/>
            <person name="Roy S."/>
            <person name="Uddin K.S."/>
            <person name="Rabeya T."/>
            <person name="Hossain A.S."/>
            <person name="Chowdhury A."/>
            <person name="Snigdha A.R."/>
            <person name="Mortoza M.S."/>
            <person name="Matin S.A."/>
            <person name="Hoque S.M.E."/>
            <person name="Islam M.K."/>
            <person name="Roy D.K."/>
            <person name="Haider R."/>
            <person name="Moosa M.M."/>
            <person name="Elias S.M."/>
            <person name="Hasan A.M."/>
            <person name="Jahan S."/>
            <person name="Shafiuddin M."/>
            <person name="Mahmood N."/>
            <person name="Shommy N.S."/>
        </authorList>
    </citation>
    <scope>NUCLEOTIDE SEQUENCE [LARGE SCALE GENOMIC DNA]</scope>
    <source>
        <strain evidence="3">cv. O-4</strain>
    </source>
</reference>
<keyword evidence="3" id="KW-1185">Reference proteome</keyword>